<accession>A0A4C1YGY3</accession>
<name>A0A4C1YGY3_EUMVA</name>
<keyword evidence="2" id="KW-1185">Reference proteome</keyword>
<protein>
    <submittedName>
        <fullName evidence="1">Uncharacterized protein</fullName>
    </submittedName>
</protein>
<reference evidence="1 2" key="1">
    <citation type="journal article" date="2019" name="Commun. Biol.">
        <title>The bagworm genome reveals a unique fibroin gene that provides high tensile strength.</title>
        <authorList>
            <person name="Kono N."/>
            <person name="Nakamura H."/>
            <person name="Ohtoshi R."/>
            <person name="Tomita M."/>
            <person name="Numata K."/>
            <person name="Arakawa K."/>
        </authorList>
    </citation>
    <scope>NUCLEOTIDE SEQUENCE [LARGE SCALE GENOMIC DNA]</scope>
</reference>
<dbReference type="Proteomes" id="UP000299102">
    <property type="component" value="Unassembled WGS sequence"/>
</dbReference>
<dbReference type="EMBL" id="BGZK01001213">
    <property type="protein sequence ID" value="GBP74573.1"/>
    <property type="molecule type" value="Genomic_DNA"/>
</dbReference>
<gene>
    <name evidence="1" type="ORF">EVAR_39976_1</name>
</gene>
<proteinExistence type="predicted"/>
<evidence type="ECO:0000313" key="1">
    <source>
        <dbReference type="EMBL" id="GBP74573.1"/>
    </source>
</evidence>
<dbReference type="AlphaFoldDB" id="A0A4C1YGY3"/>
<organism evidence="1 2">
    <name type="scientific">Eumeta variegata</name>
    <name type="common">Bagworm moth</name>
    <name type="synonym">Eumeta japonica</name>
    <dbReference type="NCBI Taxonomy" id="151549"/>
    <lineage>
        <taxon>Eukaryota</taxon>
        <taxon>Metazoa</taxon>
        <taxon>Ecdysozoa</taxon>
        <taxon>Arthropoda</taxon>
        <taxon>Hexapoda</taxon>
        <taxon>Insecta</taxon>
        <taxon>Pterygota</taxon>
        <taxon>Neoptera</taxon>
        <taxon>Endopterygota</taxon>
        <taxon>Lepidoptera</taxon>
        <taxon>Glossata</taxon>
        <taxon>Ditrysia</taxon>
        <taxon>Tineoidea</taxon>
        <taxon>Psychidae</taxon>
        <taxon>Oiketicinae</taxon>
        <taxon>Eumeta</taxon>
    </lineage>
</organism>
<comment type="caution">
    <text evidence="1">The sequence shown here is derived from an EMBL/GenBank/DDBJ whole genome shotgun (WGS) entry which is preliminary data.</text>
</comment>
<evidence type="ECO:0000313" key="2">
    <source>
        <dbReference type="Proteomes" id="UP000299102"/>
    </source>
</evidence>
<sequence>MWELCDPAHDSHVIARRFVPQCRVPSEWDNFKSVRRQLRVDGADFAGTSTAAVAVAMATVRRTKLCRCEVNHETSPWHKIRTRGKEGRVGERCTCALHHSQEIQSGGVSFVVLIYRETNEHPGHLKGRWSQQPRTSATLESLVHCGPFKWEYALFLKTPLSKFVGTTADGKSFQTPSLVTDDST</sequence>